<dbReference type="RefSeq" id="XP_002340155.1">
    <property type="nucleotide sequence ID" value="XM_002340114.1"/>
</dbReference>
<protein>
    <recommendedName>
        <fullName evidence="1">DUF7779 domain-containing protein</fullName>
    </recommendedName>
</protein>
<accession>B8LXV3</accession>
<keyword evidence="3" id="KW-1185">Reference proteome</keyword>
<dbReference type="eggNOG" id="ENOG502QQKK">
    <property type="taxonomic scope" value="Eukaryota"/>
</dbReference>
<dbReference type="PANTHER" id="PTHR35205">
    <property type="entry name" value="NB-ARC AND TPR DOMAIN PROTEIN"/>
    <property type="match status" value="1"/>
</dbReference>
<dbReference type="OMA" id="IFATEDY"/>
<dbReference type="STRING" id="441959.B8LXV3"/>
<dbReference type="InterPro" id="IPR027417">
    <property type="entry name" value="P-loop_NTPase"/>
</dbReference>
<dbReference type="InterPro" id="IPR056681">
    <property type="entry name" value="DUF7779"/>
</dbReference>
<dbReference type="VEuPathDB" id="FungiDB:TSTA_062550"/>
<dbReference type="Pfam" id="PF25000">
    <property type="entry name" value="DUF7779"/>
    <property type="match status" value="1"/>
</dbReference>
<dbReference type="InParanoid" id="B8LXV3"/>
<evidence type="ECO:0000313" key="3">
    <source>
        <dbReference type="Proteomes" id="UP000001745"/>
    </source>
</evidence>
<dbReference type="AlphaFoldDB" id="B8LXV3"/>
<feature type="domain" description="DUF7779" evidence="1">
    <location>
        <begin position="332"/>
        <end position="419"/>
    </location>
</feature>
<evidence type="ECO:0000259" key="1">
    <source>
        <dbReference type="Pfam" id="PF25000"/>
    </source>
</evidence>
<dbReference type="PANTHER" id="PTHR35205:SF1">
    <property type="entry name" value="ZU5 DOMAIN-CONTAINING PROTEIN"/>
    <property type="match status" value="1"/>
</dbReference>
<dbReference type="HOGENOM" id="CLU_529111_0_0_1"/>
<dbReference type="OrthoDB" id="6161812at2759"/>
<dbReference type="EMBL" id="EQ962652">
    <property type="protein sequence ID" value="EED22768.1"/>
    <property type="molecule type" value="Genomic_DNA"/>
</dbReference>
<organism evidence="2 3">
    <name type="scientific">Talaromyces stipitatus (strain ATCC 10500 / CBS 375.48 / QM 6759 / NRRL 1006)</name>
    <name type="common">Penicillium stipitatum</name>
    <dbReference type="NCBI Taxonomy" id="441959"/>
    <lineage>
        <taxon>Eukaryota</taxon>
        <taxon>Fungi</taxon>
        <taxon>Dikarya</taxon>
        <taxon>Ascomycota</taxon>
        <taxon>Pezizomycotina</taxon>
        <taxon>Eurotiomycetes</taxon>
        <taxon>Eurotiomycetidae</taxon>
        <taxon>Eurotiales</taxon>
        <taxon>Trichocomaceae</taxon>
        <taxon>Talaromyces</taxon>
        <taxon>Talaromyces sect. Talaromyces</taxon>
    </lineage>
</organism>
<reference evidence="3" key="1">
    <citation type="journal article" date="2015" name="Genome Announc.">
        <title>Genome sequence of the AIDS-associated pathogen Penicillium marneffei (ATCC18224) and its near taxonomic relative Talaromyces stipitatus (ATCC10500).</title>
        <authorList>
            <person name="Nierman W.C."/>
            <person name="Fedorova-Abrams N.D."/>
            <person name="Andrianopoulos A."/>
        </authorList>
    </citation>
    <scope>NUCLEOTIDE SEQUENCE [LARGE SCALE GENOMIC DNA]</scope>
    <source>
        <strain evidence="3">ATCC 10500 / CBS 375.48 / QM 6759 / NRRL 1006</strain>
    </source>
</reference>
<dbReference type="Proteomes" id="UP000001745">
    <property type="component" value="Unassembled WGS sequence"/>
</dbReference>
<dbReference type="Gene3D" id="3.40.50.300">
    <property type="entry name" value="P-loop containing nucleotide triphosphate hydrolases"/>
    <property type="match status" value="1"/>
</dbReference>
<gene>
    <name evidence="2" type="ORF">TSTA_062550</name>
</gene>
<dbReference type="GO" id="GO:0043531">
    <property type="term" value="F:ADP binding"/>
    <property type="evidence" value="ECO:0007669"/>
    <property type="project" value="InterPro"/>
</dbReference>
<dbReference type="PhylomeDB" id="B8LXV3"/>
<sequence>MVERYRRLHIPALAEFSDSTLHETTNSYEDLTEAAAAHSGFETISRMERPTSTPASHVVSSAQELQSQQNAVNLPLYKIDFPENTSFVGRSDILEELDQTLTELAARPENRAYAIYGIPGIGKTQTALKFAYNHKQTFKSILWASAETKYKLIQSLSEYAVLLGIVPNQAGRDPHNDAERLMQWYKTTDTPWLLIFDNAVDPTLFLDYWPRNKRGAILVTTQLRIFATEDYCGQGKELLQLDEASAIQFLQSSVPDSLRNTEAARAIVQRVGCLPVAIKTSVGLIREAGCSLDDYNKEWNDPRTIIDRSDVKYADSRDARYNKGLRDLFAKSLQNLDLDARALVNVFSLMDDEHIPEEMLRNDLLAVQLPFLKHRARLIRDLIESCLIGPETEAHRSSSRRFHIHRMIRAFVQMEMKLNDRKSAYESASLLLNARVVTGGDPKFAGNKSYFQHVQALWEYYQRELAPDDPTKVDNKFPVATPALVQLLRKTSWSVFSHQHTEKAMTLTFQGGAIE</sequence>
<name>B8LXV3_TALSN</name>
<evidence type="ECO:0000313" key="2">
    <source>
        <dbReference type="EMBL" id="EED22768.1"/>
    </source>
</evidence>
<dbReference type="GeneID" id="8102417"/>
<proteinExistence type="predicted"/>
<dbReference type="SUPFAM" id="SSF52540">
    <property type="entry name" value="P-loop containing nucleoside triphosphate hydrolases"/>
    <property type="match status" value="1"/>
</dbReference>